<proteinExistence type="predicted"/>
<evidence type="ECO:0000313" key="1">
    <source>
        <dbReference type="EMBL" id="KAI4365413.1"/>
    </source>
</evidence>
<organism evidence="1 2">
    <name type="scientific">Melastoma candidum</name>
    <dbReference type="NCBI Taxonomy" id="119954"/>
    <lineage>
        <taxon>Eukaryota</taxon>
        <taxon>Viridiplantae</taxon>
        <taxon>Streptophyta</taxon>
        <taxon>Embryophyta</taxon>
        <taxon>Tracheophyta</taxon>
        <taxon>Spermatophyta</taxon>
        <taxon>Magnoliopsida</taxon>
        <taxon>eudicotyledons</taxon>
        <taxon>Gunneridae</taxon>
        <taxon>Pentapetalae</taxon>
        <taxon>rosids</taxon>
        <taxon>malvids</taxon>
        <taxon>Myrtales</taxon>
        <taxon>Melastomataceae</taxon>
        <taxon>Melastomatoideae</taxon>
        <taxon>Melastomateae</taxon>
        <taxon>Melastoma</taxon>
    </lineage>
</organism>
<reference evidence="2" key="1">
    <citation type="journal article" date="2023" name="Front. Plant Sci.">
        <title>Chromosomal-level genome assembly of Melastoma candidum provides insights into trichome evolution.</title>
        <authorList>
            <person name="Zhong Y."/>
            <person name="Wu W."/>
            <person name="Sun C."/>
            <person name="Zou P."/>
            <person name="Liu Y."/>
            <person name="Dai S."/>
            <person name="Zhou R."/>
        </authorList>
    </citation>
    <scope>NUCLEOTIDE SEQUENCE [LARGE SCALE GENOMIC DNA]</scope>
</reference>
<name>A0ACB9QFD3_9MYRT</name>
<comment type="caution">
    <text evidence="1">The sequence shown here is derived from an EMBL/GenBank/DDBJ whole genome shotgun (WGS) entry which is preliminary data.</text>
</comment>
<sequence>MWIMILLDEEHILKAKEERLKKKPEAEGVSEVLAWVGRSRELEEKKISEKEKALQRSKLFEEQDNMVQGDMKDETEAPSHSHDLTGVKVLDGLDKVIEGGAVVLTLKDQNILANGDINEDVDMLENVEIGEQKRRDDAYKSAKKKTGIYDDKFNDDPGSKKKMLPQYDEPVRDEGITLGAGGRLTGEAERKLEELRKRLQGSSTADRFEDLTSSTKVSSDCYTQEEMLQFKKPKKKKSLRKREKLDLDALEAEAKTSGLGAGDLGSRNDGRRQAIKQDQDRIEAEKRRSAYECAHTKAEEASRLLRTGQIHHVKTEDDETPVIADDEEDLRKSLERARKLALKKKDEDGVSGPKAIALLAATTQSTNNESPAVGDAQENTVVITEMEEFVWGLQLNEESRKPDTEDVFVEEDEAPLIPDNEMKDEPSGWTEVKEEEDAEIPSKEEKEEVVPDETIHEAAVGKGLSGALRLLKERGALKETVEWGGRNMDKKKSKLVGIAGDGAREINIERTDEFGRVLTPKEAFRVLSH</sequence>
<keyword evidence="2" id="KW-1185">Reference proteome</keyword>
<dbReference type="EMBL" id="CM042885">
    <property type="protein sequence ID" value="KAI4365413.1"/>
    <property type="molecule type" value="Genomic_DNA"/>
</dbReference>
<dbReference type="Proteomes" id="UP001057402">
    <property type="component" value="Chromosome 6"/>
</dbReference>
<protein>
    <submittedName>
        <fullName evidence="1">Uncharacterized protein</fullName>
    </submittedName>
</protein>
<accession>A0ACB9QFD3</accession>
<evidence type="ECO:0000313" key="2">
    <source>
        <dbReference type="Proteomes" id="UP001057402"/>
    </source>
</evidence>
<gene>
    <name evidence="1" type="ORF">MLD38_021398</name>
</gene>